<keyword evidence="1" id="KW-1133">Transmembrane helix</keyword>
<keyword evidence="1" id="KW-0472">Membrane</keyword>
<dbReference type="Proteomes" id="UP000522163">
    <property type="component" value="Unassembled WGS sequence"/>
</dbReference>
<keyword evidence="1" id="KW-0812">Transmembrane</keyword>
<gene>
    <name evidence="2" type="ORF">HNQ46_001003</name>
</gene>
<evidence type="ECO:0000313" key="2">
    <source>
        <dbReference type="EMBL" id="MBB6041031.1"/>
    </source>
</evidence>
<evidence type="ECO:0000313" key="3">
    <source>
        <dbReference type="Proteomes" id="UP000522163"/>
    </source>
</evidence>
<reference evidence="2 3" key="1">
    <citation type="submission" date="2020-08" db="EMBL/GenBank/DDBJ databases">
        <title>Genomic Encyclopedia of Type Strains, Phase IV (KMG-IV): sequencing the most valuable type-strain genomes for metagenomic binning, comparative biology and taxonomic classification.</title>
        <authorList>
            <person name="Goeker M."/>
        </authorList>
    </citation>
    <scope>NUCLEOTIDE SEQUENCE [LARGE SCALE GENOMIC DNA]</scope>
    <source>
        <strain evidence="2 3">DSM 17245</strain>
    </source>
</reference>
<feature type="transmembrane region" description="Helical" evidence="1">
    <location>
        <begin position="52"/>
        <end position="72"/>
    </location>
</feature>
<feature type="transmembrane region" description="Helical" evidence="1">
    <location>
        <begin position="78"/>
        <end position="101"/>
    </location>
</feature>
<comment type="caution">
    <text evidence="2">The sequence shown here is derived from an EMBL/GenBank/DDBJ whole genome shotgun (WGS) entry which is preliminary data.</text>
</comment>
<evidence type="ECO:0000256" key="1">
    <source>
        <dbReference type="SAM" id="Phobius"/>
    </source>
</evidence>
<dbReference type="RefSeq" id="WP_183683540.1">
    <property type="nucleotide sequence ID" value="NZ_JACHHH010000004.1"/>
</dbReference>
<dbReference type="GeneID" id="85014558"/>
<organism evidence="2 3">
    <name type="scientific">Oribacterium sinus</name>
    <dbReference type="NCBI Taxonomy" id="237576"/>
    <lineage>
        <taxon>Bacteria</taxon>
        <taxon>Bacillati</taxon>
        <taxon>Bacillota</taxon>
        <taxon>Clostridia</taxon>
        <taxon>Lachnospirales</taxon>
        <taxon>Lachnospiraceae</taxon>
        <taxon>Oribacterium</taxon>
    </lineage>
</organism>
<protein>
    <submittedName>
        <fullName evidence="2">Uncharacterized protein</fullName>
    </submittedName>
</protein>
<sequence length="143" mass="17147">MSEIIKESRIIVFVGCILMLSTGIVQVFWTLTRRIAEEDGYRAAYFMRKRGILSIVIAILGYILLFFLIFFSGIKNEVIIYDAFMTKWLYAMFFLTLCLFLKRGFMDINVSRELEKLLDDQLREFREKQLREEPERYKKEKEN</sequence>
<accession>A0A7W9W0M5</accession>
<proteinExistence type="predicted"/>
<dbReference type="EMBL" id="JACHHH010000004">
    <property type="protein sequence ID" value="MBB6041031.1"/>
    <property type="molecule type" value="Genomic_DNA"/>
</dbReference>
<name>A0A7W9W0M5_9FIRM</name>
<dbReference type="AlphaFoldDB" id="A0A7W9W0M5"/>
<feature type="transmembrane region" description="Helical" evidence="1">
    <location>
        <begin position="12"/>
        <end position="31"/>
    </location>
</feature>